<evidence type="ECO:0000256" key="6">
    <source>
        <dbReference type="ARBA" id="ARBA00023012"/>
    </source>
</evidence>
<dbReference type="OrthoDB" id="9808408at2"/>
<dbReference type="Gene3D" id="3.30.565.10">
    <property type="entry name" value="Histidine kinase-like ATPase, C-terminal domain"/>
    <property type="match status" value="1"/>
</dbReference>
<feature type="coiled-coil region" evidence="7">
    <location>
        <begin position="33"/>
        <end position="88"/>
    </location>
</feature>
<evidence type="ECO:0000256" key="4">
    <source>
        <dbReference type="ARBA" id="ARBA00022679"/>
    </source>
</evidence>
<organism evidence="11 12">
    <name type="scientific">Brumicola pallidula DSM 14239 = ACAM 615</name>
    <dbReference type="NCBI Taxonomy" id="1121922"/>
    <lineage>
        <taxon>Bacteria</taxon>
        <taxon>Pseudomonadati</taxon>
        <taxon>Pseudomonadota</taxon>
        <taxon>Gammaproteobacteria</taxon>
        <taxon>Alteromonadales</taxon>
        <taxon>Alteromonadaceae</taxon>
        <taxon>Brumicola</taxon>
    </lineage>
</organism>
<proteinExistence type="predicted"/>
<feature type="domain" description="PAS" evidence="9">
    <location>
        <begin position="463"/>
        <end position="529"/>
    </location>
</feature>
<comment type="caution">
    <text evidence="11">The sequence shown here is derived from an EMBL/GenBank/DDBJ whole genome shotgun (WGS) entry which is preliminary data.</text>
</comment>
<dbReference type="PROSITE" id="PS50113">
    <property type="entry name" value="PAC"/>
    <property type="match status" value="1"/>
</dbReference>
<name>K6ZCV4_9ALTE</name>
<dbReference type="CDD" id="cd00075">
    <property type="entry name" value="HATPase"/>
    <property type="match status" value="1"/>
</dbReference>
<dbReference type="Gene3D" id="3.30.450.20">
    <property type="entry name" value="PAS domain"/>
    <property type="match status" value="2"/>
</dbReference>
<evidence type="ECO:0000259" key="8">
    <source>
        <dbReference type="PROSITE" id="PS50109"/>
    </source>
</evidence>
<keyword evidence="12" id="KW-1185">Reference proteome</keyword>
<dbReference type="Gene3D" id="1.10.287.130">
    <property type="match status" value="1"/>
</dbReference>
<gene>
    <name evidence="11" type="ORF">GPAL_1309</name>
</gene>
<dbReference type="SMART" id="SM00388">
    <property type="entry name" value="HisKA"/>
    <property type="match status" value="1"/>
</dbReference>
<dbReference type="InterPro" id="IPR013767">
    <property type="entry name" value="PAS_fold"/>
</dbReference>
<dbReference type="SMART" id="SM00387">
    <property type="entry name" value="HATPase_c"/>
    <property type="match status" value="1"/>
</dbReference>
<dbReference type="Proteomes" id="UP000006251">
    <property type="component" value="Unassembled WGS sequence"/>
</dbReference>
<feature type="coiled-coil region" evidence="7">
    <location>
        <begin position="185"/>
        <end position="240"/>
    </location>
</feature>
<dbReference type="RefSeq" id="WP_006010175.1">
    <property type="nucleotide sequence ID" value="NZ_BAEQ01000023.1"/>
</dbReference>
<dbReference type="InterPro" id="IPR005467">
    <property type="entry name" value="His_kinase_dom"/>
</dbReference>
<dbReference type="SMART" id="SM00091">
    <property type="entry name" value="PAS"/>
    <property type="match status" value="2"/>
</dbReference>
<evidence type="ECO:0000259" key="9">
    <source>
        <dbReference type="PROSITE" id="PS50112"/>
    </source>
</evidence>
<dbReference type="GO" id="GO:0006355">
    <property type="term" value="P:regulation of DNA-templated transcription"/>
    <property type="evidence" value="ECO:0007669"/>
    <property type="project" value="InterPro"/>
</dbReference>
<dbReference type="PANTHER" id="PTHR43047:SF72">
    <property type="entry name" value="OSMOSENSING HISTIDINE PROTEIN KINASE SLN1"/>
    <property type="match status" value="1"/>
</dbReference>
<dbReference type="InterPro" id="IPR036890">
    <property type="entry name" value="HATPase_C_sf"/>
</dbReference>
<evidence type="ECO:0000256" key="7">
    <source>
        <dbReference type="SAM" id="Coils"/>
    </source>
</evidence>
<feature type="domain" description="PAC" evidence="10">
    <location>
        <begin position="406"/>
        <end position="458"/>
    </location>
</feature>
<dbReference type="PROSITE" id="PS50112">
    <property type="entry name" value="PAS"/>
    <property type="match status" value="2"/>
</dbReference>
<evidence type="ECO:0000256" key="3">
    <source>
        <dbReference type="ARBA" id="ARBA00022553"/>
    </source>
</evidence>
<dbReference type="GO" id="GO:0000155">
    <property type="term" value="F:phosphorelay sensor kinase activity"/>
    <property type="evidence" value="ECO:0007669"/>
    <property type="project" value="InterPro"/>
</dbReference>
<dbReference type="STRING" id="1121922.GCA_000428905_00622"/>
<evidence type="ECO:0000313" key="11">
    <source>
        <dbReference type="EMBL" id="GAC28182.1"/>
    </source>
</evidence>
<dbReference type="SUPFAM" id="SSF47384">
    <property type="entry name" value="Homodimeric domain of signal transducing histidine kinase"/>
    <property type="match status" value="1"/>
</dbReference>
<dbReference type="SMART" id="SM00086">
    <property type="entry name" value="PAC"/>
    <property type="match status" value="1"/>
</dbReference>
<accession>K6ZCV4</accession>
<dbReference type="CDD" id="cd00130">
    <property type="entry name" value="PAS"/>
    <property type="match status" value="2"/>
</dbReference>
<sequence length="816" mass="92497">MQTNADEQGNKNDEKDKRAAELVIANNKLAFQNEEKDKRADELILANEKKEKRANELILANTKLAFQNEEKDKRADELILANEEKEKRANELVLANEELAFQNAEKEKRADELVLANTELAFQNAEKEKRANELVLANTELAFQNEEKDKRADELILANQEKDKRADELILANQEKDKRADELILANQEKDKRADELILANEEKEKRANELVLANTELAFQNEEKDKRAFELVLANKEKEKRADELVLANKELAFQSEVEEKRADELILANEEKSKRADELIIANEEKDKRADELVLANKEKDKWADELVIANKELALQIKLDAYRSERVRVAKELTIFIDTANAPIFGVDAEGNVNQWNQKSAEITGFQSDEVLGKNLVEEFITADYRESVNEVLQKALKGNETSNFEFPLYTKDNNLVMVLLNATTRRNANGDVVGVVGVGQDITELDSYRSEMEAKVKKRTRELDIILTLSPDGFVLANADNIIVYINPALLNMTGLQAPMFIGKSANVFSDAMVNLYNSERMEDISIIGTEDSERLIYLSYPVLRILNCNIRTMYGLTGVKEGQVFYFRDVTHETEVDKMKSEFLSTAAHELRTPLASIYGFSELLMNRDYDKKMSHEIFETIHRQSLNLKHLLDELLDLSRIEARAGKDFYMVKQSLQDLLIQSCAEAEGAFNGRKVEVQSLGHWPILSFDIDKMRQVFNNLLNNGFKYSPGNKNVILKTSQREKNGNMQFGVSIIDKGIGMAPQQLSRIGERFYRADESGSTPGTGLGLSLVKEIVTIHAGDIEFVSSKGNGMAVTVWLPIVKINLLSKE</sequence>
<feature type="domain" description="PAS" evidence="9">
    <location>
        <begin position="332"/>
        <end position="403"/>
    </location>
</feature>
<dbReference type="InterPro" id="IPR000014">
    <property type="entry name" value="PAS"/>
</dbReference>
<dbReference type="InterPro" id="IPR004358">
    <property type="entry name" value="Sig_transdc_His_kin-like_C"/>
</dbReference>
<keyword evidence="4" id="KW-0808">Transferase</keyword>
<dbReference type="PANTHER" id="PTHR43047">
    <property type="entry name" value="TWO-COMPONENT HISTIDINE PROTEIN KINASE"/>
    <property type="match status" value="1"/>
</dbReference>
<dbReference type="InterPro" id="IPR003594">
    <property type="entry name" value="HATPase_dom"/>
</dbReference>
<feature type="domain" description="Histidine kinase" evidence="8">
    <location>
        <begin position="591"/>
        <end position="809"/>
    </location>
</feature>
<reference evidence="12" key="1">
    <citation type="journal article" date="2014" name="Environ. Microbiol.">
        <title>Comparative genomics of the marine bacterial genus Glaciecola reveals the high degree of genomic diversity and genomic characteristic for cold adaptation.</title>
        <authorList>
            <person name="Qin Q.L."/>
            <person name="Xie B.B."/>
            <person name="Yu Y."/>
            <person name="Shu Y.L."/>
            <person name="Rong J.C."/>
            <person name="Zhang Y.J."/>
            <person name="Zhao D.L."/>
            <person name="Chen X.L."/>
            <person name="Zhang X.Y."/>
            <person name="Chen B."/>
            <person name="Zhou B.C."/>
            <person name="Zhang Y.Z."/>
        </authorList>
    </citation>
    <scope>NUCLEOTIDE SEQUENCE [LARGE SCALE GENOMIC DNA]</scope>
    <source>
        <strain evidence="12">ACAM 615</strain>
    </source>
</reference>
<dbReference type="Pfam" id="PF13426">
    <property type="entry name" value="PAS_9"/>
    <property type="match status" value="1"/>
</dbReference>
<dbReference type="EC" id="2.7.13.3" evidence="2"/>
<comment type="catalytic activity">
    <reaction evidence="1">
        <text>ATP + protein L-histidine = ADP + protein N-phospho-L-histidine.</text>
        <dbReference type="EC" id="2.7.13.3"/>
    </reaction>
</comment>
<evidence type="ECO:0000256" key="5">
    <source>
        <dbReference type="ARBA" id="ARBA00022777"/>
    </source>
</evidence>
<dbReference type="PROSITE" id="PS50109">
    <property type="entry name" value="HIS_KIN"/>
    <property type="match status" value="1"/>
</dbReference>
<dbReference type="GO" id="GO:0009927">
    <property type="term" value="F:histidine phosphotransfer kinase activity"/>
    <property type="evidence" value="ECO:0007669"/>
    <property type="project" value="TreeGrafter"/>
</dbReference>
<keyword evidence="7" id="KW-0175">Coiled coil</keyword>
<keyword evidence="5" id="KW-0418">Kinase</keyword>
<evidence type="ECO:0000259" key="10">
    <source>
        <dbReference type="PROSITE" id="PS50113"/>
    </source>
</evidence>
<evidence type="ECO:0000256" key="2">
    <source>
        <dbReference type="ARBA" id="ARBA00012438"/>
    </source>
</evidence>
<protein>
    <recommendedName>
        <fullName evidence="2">histidine kinase</fullName>
        <ecNumber evidence="2">2.7.13.3</ecNumber>
    </recommendedName>
</protein>
<dbReference type="GO" id="GO:0005886">
    <property type="term" value="C:plasma membrane"/>
    <property type="evidence" value="ECO:0007669"/>
    <property type="project" value="TreeGrafter"/>
</dbReference>
<dbReference type="NCBIfam" id="TIGR00229">
    <property type="entry name" value="sensory_box"/>
    <property type="match status" value="1"/>
</dbReference>
<keyword evidence="3" id="KW-0597">Phosphoprotein</keyword>
<dbReference type="InterPro" id="IPR035965">
    <property type="entry name" value="PAS-like_dom_sf"/>
</dbReference>
<evidence type="ECO:0000313" key="12">
    <source>
        <dbReference type="Proteomes" id="UP000006251"/>
    </source>
</evidence>
<dbReference type="InterPro" id="IPR003661">
    <property type="entry name" value="HisK_dim/P_dom"/>
</dbReference>
<dbReference type="EMBL" id="BAEQ01000023">
    <property type="protein sequence ID" value="GAC28182.1"/>
    <property type="molecule type" value="Genomic_DNA"/>
</dbReference>
<dbReference type="PRINTS" id="PR00344">
    <property type="entry name" value="BCTRLSENSOR"/>
</dbReference>
<dbReference type="Pfam" id="PF02518">
    <property type="entry name" value="HATPase_c"/>
    <property type="match status" value="1"/>
</dbReference>
<dbReference type="SUPFAM" id="SSF55874">
    <property type="entry name" value="ATPase domain of HSP90 chaperone/DNA topoisomerase II/histidine kinase"/>
    <property type="match status" value="1"/>
</dbReference>
<dbReference type="InterPro" id="IPR000700">
    <property type="entry name" value="PAS-assoc_C"/>
</dbReference>
<dbReference type="CDD" id="cd00082">
    <property type="entry name" value="HisKA"/>
    <property type="match status" value="1"/>
</dbReference>
<dbReference type="AlphaFoldDB" id="K6ZCV4"/>
<dbReference type="Pfam" id="PF00989">
    <property type="entry name" value="PAS"/>
    <property type="match status" value="1"/>
</dbReference>
<keyword evidence="6" id="KW-0902">Two-component regulatory system</keyword>
<dbReference type="Pfam" id="PF00512">
    <property type="entry name" value="HisKA"/>
    <property type="match status" value="1"/>
</dbReference>
<evidence type="ECO:0000256" key="1">
    <source>
        <dbReference type="ARBA" id="ARBA00000085"/>
    </source>
</evidence>
<dbReference type="FunFam" id="1.10.287.130:FF:000001">
    <property type="entry name" value="Two-component sensor histidine kinase"/>
    <property type="match status" value="1"/>
</dbReference>
<dbReference type="SUPFAM" id="SSF55785">
    <property type="entry name" value="PYP-like sensor domain (PAS domain)"/>
    <property type="match status" value="2"/>
</dbReference>
<dbReference type="InterPro" id="IPR001610">
    <property type="entry name" value="PAC"/>
</dbReference>
<dbReference type="InterPro" id="IPR036097">
    <property type="entry name" value="HisK_dim/P_sf"/>
</dbReference>